<evidence type="ECO:0000256" key="8">
    <source>
        <dbReference type="ARBA" id="ARBA00023136"/>
    </source>
</evidence>
<evidence type="ECO:0000256" key="15">
    <source>
        <dbReference type="SAM" id="SignalP"/>
    </source>
</evidence>
<evidence type="ECO:0000256" key="11">
    <source>
        <dbReference type="ARBA" id="ARBA00043671"/>
    </source>
</evidence>
<evidence type="ECO:0000313" key="17">
    <source>
        <dbReference type="Proteomes" id="UP000502415"/>
    </source>
</evidence>
<evidence type="ECO:0000256" key="13">
    <source>
        <dbReference type="ARBA" id="ARBA00043832"/>
    </source>
</evidence>
<dbReference type="EC" id="3.1.3.80" evidence="3"/>
<organism evidence="16 17">
    <name type="scientific">Massilia forsythiae</name>
    <dbReference type="NCBI Taxonomy" id="2728020"/>
    <lineage>
        <taxon>Bacteria</taxon>
        <taxon>Pseudomonadati</taxon>
        <taxon>Pseudomonadota</taxon>
        <taxon>Betaproteobacteria</taxon>
        <taxon>Burkholderiales</taxon>
        <taxon>Oxalobacteraceae</taxon>
        <taxon>Telluria group</taxon>
        <taxon>Massilia</taxon>
    </lineage>
</organism>
<reference evidence="16 17" key="1">
    <citation type="submission" date="2020-04" db="EMBL/GenBank/DDBJ databases">
        <title>Genome sequencing of novel species.</title>
        <authorList>
            <person name="Heo J."/>
            <person name="Kim S.-J."/>
            <person name="Kim J.-S."/>
            <person name="Hong S.-B."/>
            <person name="Kwon S.-W."/>
        </authorList>
    </citation>
    <scope>NUCLEOTIDE SEQUENCE [LARGE SCALE GENOMIC DNA]</scope>
    <source>
        <strain evidence="16 17">GN2-R2</strain>
    </source>
</reference>
<dbReference type="EC" id="3.1.3.62" evidence="4"/>
<dbReference type="Pfam" id="PF00328">
    <property type="entry name" value="His_Phos_2"/>
    <property type="match status" value="1"/>
</dbReference>
<comment type="catalytic activity">
    <reaction evidence="13">
        <text>(2R)-2,3-bisphosphoglycerate + H2O = (2R)-2-phosphoglycerate + phosphate</text>
        <dbReference type="Rhea" id="RHEA:27381"/>
        <dbReference type="ChEBI" id="CHEBI:15377"/>
        <dbReference type="ChEBI" id="CHEBI:43474"/>
        <dbReference type="ChEBI" id="CHEBI:58248"/>
        <dbReference type="ChEBI" id="CHEBI:58289"/>
        <dbReference type="EC" id="3.1.3.80"/>
    </reaction>
    <physiologicalReaction direction="left-to-right" evidence="13">
        <dbReference type="Rhea" id="RHEA:27382"/>
    </physiologicalReaction>
</comment>
<evidence type="ECO:0000256" key="6">
    <source>
        <dbReference type="ARBA" id="ARBA00022729"/>
    </source>
</evidence>
<comment type="subcellular location">
    <subcellularLocation>
        <location evidence="1">Membrane</location>
    </subcellularLocation>
</comment>
<evidence type="ECO:0000256" key="12">
    <source>
        <dbReference type="ARBA" id="ARBA00043691"/>
    </source>
</evidence>
<dbReference type="KEGG" id="mfy:HH212_17345"/>
<evidence type="ECO:0000256" key="7">
    <source>
        <dbReference type="ARBA" id="ARBA00022801"/>
    </source>
</evidence>
<dbReference type="GO" id="GO:0034417">
    <property type="term" value="F:bisphosphoglycerate 3-phosphatase activity"/>
    <property type="evidence" value="ECO:0007669"/>
    <property type="project" value="UniProtKB-EC"/>
</dbReference>
<comment type="catalytic activity">
    <reaction evidence="12">
        <text>1D-myo-inositol hexakisphosphate + H2O = 1D-myo-inositol 1,2,4,5,6-pentakisphosphate + phosphate</text>
        <dbReference type="Rhea" id="RHEA:16989"/>
        <dbReference type="ChEBI" id="CHEBI:15377"/>
        <dbReference type="ChEBI" id="CHEBI:43474"/>
        <dbReference type="ChEBI" id="CHEBI:57798"/>
        <dbReference type="ChEBI" id="CHEBI:58130"/>
        <dbReference type="EC" id="3.1.3.62"/>
    </reaction>
    <physiologicalReaction direction="left-to-right" evidence="12">
        <dbReference type="Rhea" id="RHEA:16990"/>
    </physiologicalReaction>
</comment>
<evidence type="ECO:0000256" key="10">
    <source>
        <dbReference type="ARBA" id="ARBA00043668"/>
    </source>
</evidence>
<evidence type="ECO:0000256" key="9">
    <source>
        <dbReference type="ARBA" id="ARBA00031642"/>
    </source>
</evidence>
<evidence type="ECO:0000256" key="4">
    <source>
        <dbReference type="ARBA" id="ARBA00013040"/>
    </source>
</evidence>
<name>A0A7Z2VYT4_9BURK</name>
<gene>
    <name evidence="16" type="ORF">HH212_17345</name>
</gene>
<feature type="region of interest" description="Disordered" evidence="14">
    <location>
        <begin position="29"/>
        <end position="48"/>
    </location>
</feature>
<dbReference type="GO" id="GO:0016020">
    <property type="term" value="C:membrane"/>
    <property type="evidence" value="ECO:0007669"/>
    <property type="project" value="UniProtKB-SubCell"/>
</dbReference>
<evidence type="ECO:0000256" key="2">
    <source>
        <dbReference type="ARBA" id="ARBA00008422"/>
    </source>
</evidence>
<comment type="similarity">
    <text evidence="2">Belongs to the histidine acid phosphatase family. MINPP1 subfamily.</text>
</comment>
<evidence type="ECO:0000256" key="5">
    <source>
        <dbReference type="ARBA" id="ARBA00018097"/>
    </source>
</evidence>
<dbReference type="AlphaFoldDB" id="A0A7Z2VYT4"/>
<evidence type="ECO:0000313" key="16">
    <source>
        <dbReference type="EMBL" id="QJE01575.1"/>
    </source>
</evidence>
<feature type="signal peptide" evidence="15">
    <location>
        <begin position="1"/>
        <end position="19"/>
    </location>
</feature>
<comment type="catalytic activity">
    <reaction evidence="10">
        <text>1D-myo-inositol 1,2,5,6-tetrakisphosphate + H2O = 1D-myo-inositol 1,2,6-trisphosphate + phosphate</text>
        <dbReference type="Rhea" id="RHEA:77119"/>
        <dbReference type="ChEBI" id="CHEBI:15377"/>
        <dbReference type="ChEBI" id="CHEBI:43474"/>
        <dbReference type="ChEBI" id="CHEBI:195535"/>
        <dbReference type="ChEBI" id="CHEBI:195537"/>
        <dbReference type="EC" id="3.1.3.62"/>
    </reaction>
    <physiologicalReaction direction="left-to-right" evidence="10">
        <dbReference type="Rhea" id="RHEA:77120"/>
    </physiologicalReaction>
</comment>
<comment type="catalytic activity">
    <reaction evidence="11">
        <text>1D-myo-inositol 1,2,4,5,6-pentakisphosphate + H2O = 1D-myo-inositol 1,2,5,6-tetrakisphosphate + phosphate</text>
        <dbReference type="Rhea" id="RHEA:77115"/>
        <dbReference type="ChEBI" id="CHEBI:15377"/>
        <dbReference type="ChEBI" id="CHEBI:43474"/>
        <dbReference type="ChEBI" id="CHEBI:57798"/>
        <dbReference type="ChEBI" id="CHEBI:195535"/>
        <dbReference type="EC" id="3.1.3.62"/>
    </reaction>
    <physiologicalReaction direction="left-to-right" evidence="11">
        <dbReference type="Rhea" id="RHEA:77116"/>
    </physiologicalReaction>
</comment>
<proteinExistence type="inferred from homology"/>
<dbReference type="GO" id="GO:0003993">
    <property type="term" value="F:acid phosphatase activity"/>
    <property type="evidence" value="ECO:0007669"/>
    <property type="project" value="TreeGrafter"/>
</dbReference>
<keyword evidence="6 15" id="KW-0732">Signal</keyword>
<dbReference type="GO" id="GO:0052745">
    <property type="term" value="F:inositol phosphate phosphatase activity"/>
    <property type="evidence" value="ECO:0007669"/>
    <property type="project" value="TreeGrafter"/>
</dbReference>
<dbReference type="EMBL" id="CP051685">
    <property type="protein sequence ID" value="QJE01575.1"/>
    <property type="molecule type" value="Genomic_DNA"/>
</dbReference>
<keyword evidence="8" id="KW-0472">Membrane</keyword>
<dbReference type="InterPro" id="IPR029033">
    <property type="entry name" value="His_PPase_superfam"/>
</dbReference>
<protein>
    <recommendedName>
        <fullName evidence="5">Multiple inositol polyphosphate phosphatase 1</fullName>
        <ecNumber evidence="4">3.1.3.62</ecNumber>
        <ecNumber evidence="3">3.1.3.80</ecNumber>
    </recommendedName>
    <alternativeName>
        <fullName evidence="9">2,3-bisphosphoglycerate 3-phosphatase</fullName>
    </alternativeName>
</protein>
<accession>A0A7Z2VYT4</accession>
<dbReference type="RefSeq" id="WP_170203614.1">
    <property type="nucleotide sequence ID" value="NZ_CP051685.1"/>
</dbReference>
<dbReference type="SUPFAM" id="SSF53254">
    <property type="entry name" value="Phosphoglycerate mutase-like"/>
    <property type="match status" value="1"/>
</dbReference>
<keyword evidence="17" id="KW-1185">Reference proteome</keyword>
<evidence type="ECO:0000256" key="1">
    <source>
        <dbReference type="ARBA" id="ARBA00004370"/>
    </source>
</evidence>
<evidence type="ECO:0000256" key="14">
    <source>
        <dbReference type="SAM" id="MobiDB-lite"/>
    </source>
</evidence>
<keyword evidence="7" id="KW-0378">Hydrolase</keyword>
<dbReference type="PANTHER" id="PTHR20963">
    <property type="entry name" value="MULTIPLE INOSITOL POLYPHOSPHATE PHOSPHATASE-RELATED"/>
    <property type="match status" value="1"/>
</dbReference>
<dbReference type="InterPro" id="IPR000560">
    <property type="entry name" value="His_Pase_clade-2"/>
</dbReference>
<feature type="chain" id="PRO_5031400893" description="Multiple inositol polyphosphate phosphatase 1" evidence="15">
    <location>
        <begin position="20"/>
        <end position="498"/>
    </location>
</feature>
<dbReference type="Proteomes" id="UP000502415">
    <property type="component" value="Chromosome"/>
</dbReference>
<dbReference type="PANTHER" id="PTHR20963:SF8">
    <property type="entry name" value="MULTIPLE INOSITOL POLYPHOSPHATE PHOSPHATASE 1"/>
    <property type="match status" value="1"/>
</dbReference>
<dbReference type="Gene3D" id="3.40.50.1240">
    <property type="entry name" value="Phosphoglycerate mutase-like"/>
    <property type="match status" value="1"/>
</dbReference>
<sequence length="498" mass="52720">MNRSALAAALLACLGTAAAAPSSATLRDTVGGTKLPYAPRQDPATYEPAPAGFVPVQLQLVARHGARGLTGMKGELALLNLCRRARDDRALTPLGARLQADLEALIRANAVLGAGVDGVAKPGYGNLSLIGIDEHRGLARRTVARLPALFDGAGAGGGAIVVEHSGVDRARDSAAAYVKALLQARPALAPQVQEAGANRYTLYFHKLNAKTDSGAGGDAQQGWRAEVFRASLAYQAYLAGPALAARLDVIEADPRLQPAAHAVLGRLFRPAFLARLERGAIRTANTGSVTFTGAGGFDTTLQGDGKAVIANAVDALQALGEVHDIAPGLARELDGRDFGAYLPPQHARLLARLKDAEDFYEKGPGLREQDGVTWRMAAGLVGELLRELDGDEPGVHLRFTHAEIMIPLAAALGLPGKSEPLPQAATYGAAAHRWRSADLAPYSANLQWDVYRHPDGRRIVRMLWNEAETDFKPACDGARIAPASHYYDVASLRVCYAR</sequence>
<evidence type="ECO:0000256" key="3">
    <source>
        <dbReference type="ARBA" id="ARBA00012976"/>
    </source>
</evidence>